<reference evidence="1" key="1">
    <citation type="submission" date="2024-02" db="EMBL/GenBank/DDBJ databases">
        <authorList>
            <consortium name="ELIXIR-Norway"/>
            <consortium name="Elixir Norway"/>
        </authorList>
    </citation>
    <scope>NUCLEOTIDE SEQUENCE</scope>
</reference>
<dbReference type="PANTHER" id="PTHR31439">
    <property type="entry name" value="EXPRESSED PROTEIN"/>
    <property type="match status" value="1"/>
</dbReference>
<evidence type="ECO:0000313" key="2">
    <source>
        <dbReference type="Proteomes" id="UP001497512"/>
    </source>
</evidence>
<dbReference type="Proteomes" id="UP001497512">
    <property type="component" value="Chromosome 5"/>
</dbReference>
<keyword evidence="2" id="KW-1185">Reference proteome</keyword>
<dbReference type="EMBL" id="OZ019897">
    <property type="protein sequence ID" value="CAK9225446.1"/>
    <property type="molecule type" value="Genomic_DNA"/>
</dbReference>
<proteinExistence type="predicted"/>
<accession>A0ABP0UM38</accession>
<organism evidence="1 2">
    <name type="scientific">Sphagnum troendelagicum</name>
    <dbReference type="NCBI Taxonomy" id="128251"/>
    <lineage>
        <taxon>Eukaryota</taxon>
        <taxon>Viridiplantae</taxon>
        <taxon>Streptophyta</taxon>
        <taxon>Embryophyta</taxon>
        <taxon>Bryophyta</taxon>
        <taxon>Sphagnophytina</taxon>
        <taxon>Sphagnopsida</taxon>
        <taxon>Sphagnales</taxon>
        <taxon>Sphagnaceae</taxon>
        <taxon>Sphagnum</taxon>
    </lineage>
</organism>
<evidence type="ECO:0000313" key="1">
    <source>
        <dbReference type="EMBL" id="CAK9225446.1"/>
    </source>
</evidence>
<sequence length="733" mass="80586">MMQIPTGPPLPLKIGDLQSSPHVGTLHWVDAAAAAARGGAGELVWVCAGEQYCSCVVVVVVVVGVMAAVVHSRCCYTHQSHATSGHPAAPAAMIHQLPLLRPQLLVASSVADTTAATAAADVDPLDPTILAPQVRTTLILDIDISFNNCGDDFHRVAVCDRVLGSMQELDEFLLVSAAIPAAAACSQDPLQRRDHPARNENESAAVPGNPITLIQRPIAVEVPTPVEIVPVVEQQLRVSILAKVEIGSGIAEQFLRDLGKLVLRLLSKKFLLTFSNQDVSERLLKTALEFNILELAKLVVAVEPHRMSNNRCLDSATVVAKVIKCASMVEFITFLFEICQNPLMKLHSRATALVQPNLIQIDFNKFWLLHDSIRDHYSELFATYVGGCDEFSSFCQNVRTDLDNTLEWYSDRFSKTHEVRTLSDAWNLRAKVGGLQAPVKWLKHAGARRSVAAHDQTVKLQVSLQPVVTGACSIAIGVQNVQVKVLKDAAHSDLLHTTDHDNSYLSDLIFGLFVSNITVSVRPEVEGEQVEYMGLGLASPNEPYDISETQTTGLSTTFSKDAGCALTESSSTAIKLTTSDWHHEQTTQGAHDESTGTFCWNLRRLAGVPFNYLQPKCDKVINFRAFPIFKWFKRRLAAAATCISSSMLNLPFNSDGSVTFSEQFPSCKMMKWTLAHELAEKDVTWFVTVTLHLTMLNRSTGEGKTLEFRFCDHFKKKKMMSTDAHVIQCTHTC</sequence>
<gene>
    <name evidence="1" type="ORF">CSSPTR1EN2_LOCUS17560</name>
</gene>
<protein>
    <submittedName>
        <fullName evidence="1">Uncharacterized protein</fullName>
    </submittedName>
</protein>
<dbReference type="PANTHER" id="PTHR31439:SF4">
    <property type="entry name" value="NEURONAL PAS DOMAIN PROTEIN"/>
    <property type="match status" value="1"/>
</dbReference>
<name>A0ABP0UM38_9BRYO</name>